<feature type="region of interest" description="Disordered" evidence="1">
    <location>
        <begin position="811"/>
        <end position="936"/>
    </location>
</feature>
<keyword evidence="4" id="KW-1185">Reference proteome</keyword>
<dbReference type="Pfam" id="PF10294">
    <property type="entry name" value="Methyltransf_16"/>
    <property type="match status" value="1"/>
</dbReference>
<dbReference type="Proteomes" id="UP001165060">
    <property type="component" value="Unassembled WGS sequence"/>
</dbReference>
<evidence type="ECO:0000313" key="4">
    <source>
        <dbReference type="Proteomes" id="UP001165060"/>
    </source>
</evidence>
<dbReference type="PANTHER" id="PTHR21228:SF40">
    <property type="entry name" value="LD45607P"/>
    <property type="match status" value="1"/>
</dbReference>
<feature type="domain" description="RNA-editing substrate-binding complex 6 protein" evidence="2">
    <location>
        <begin position="270"/>
        <end position="369"/>
    </location>
</feature>
<dbReference type="InterPro" id="IPR050870">
    <property type="entry name" value="FAST_kinase"/>
</dbReference>
<evidence type="ECO:0000259" key="2">
    <source>
        <dbReference type="Pfam" id="PF26188"/>
    </source>
</evidence>
<feature type="compositionally biased region" description="Basic residues" evidence="1">
    <location>
        <begin position="867"/>
        <end position="876"/>
    </location>
</feature>
<dbReference type="Gene3D" id="3.40.50.150">
    <property type="entry name" value="Vaccinia Virus protein VP39"/>
    <property type="match status" value="1"/>
</dbReference>
<name>A0ABQ6MRJ9_9STRA</name>
<gene>
    <name evidence="3" type="ORF">TeGR_g12735</name>
</gene>
<evidence type="ECO:0000256" key="1">
    <source>
        <dbReference type="SAM" id="MobiDB-lite"/>
    </source>
</evidence>
<feature type="compositionally biased region" description="Basic residues" evidence="1">
    <location>
        <begin position="839"/>
        <end position="851"/>
    </location>
</feature>
<accession>A0ABQ6MRJ9</accession>
<reference evidence="3 4" key="1">
    <citation type="journal article" date="2023" name="Commun. Biol.">
        <title>Genome analysis of Parmales, the sister group of diatoms, reveals the evolutionary specialization of diatoms from phago-mixotrophs to photoautotrophs.</title>
        <authorList>
            <person name="Ban H."/>
            <person name="Sato S."/>
            <person name="Yoshikawa S."/>
            <person name="Yamada K."/>
            <person name="Nakamura Y."/>
            <person name="Ichinomiya M."/>
            <person name="Sato N."/>
            <person name="Blanc-Mathieu R."/>
            <person name="Endo H."/>
            <person name="Kuwata A."/>
            <person name="Ogata H."/>
        </authorList>
    </citation>
    <scope>NUCLEOTIDE SEQUENCE [LARGE SCALE GENOMIC DNA]</scope>
</reference>
<sequence>MATPDQLSLNQSLSRDRSWPSLIRSAADVLSFGNLVNAATCLHRLACLSDEGSADDQERATLIELTDYAADCIERAPHRAQPRNLSNLLWACARLQLPSANLARAVARGAEDRVQYFKPQELSNILWALAKLQESAHVELLEELSVAATLALGDFSPQGLANTTWAFGTLHAAAPESLDKHSFSSAVHNRCNEMKPQELSNAIWGLGKLAAPAPQELLEETARLVDASPKSFSAQNLANIFWGVVKLSETATSSSSSSSAPPVNPYSILQTHITHRCGKFNPHELSMSLWGAASAGLPDPKLHAALAQAAASLVPEFGAQHLSNVAWACARLGIKHSGLMGAVASRAVEEEPQLGVIDVSNLLWGFARLDGGGEADLLECLSRCCLRIFAEDKEFLKTNPGASSLILPQHLANILWAVAKLGLKDKELAKGLRKIIVKRAAELGPRDVANITWAHATMISAQADRPRADLMEVLATQAKTMMGDFNAQELLKFMSAFARAGGADAELDKMLSERRNLTYSFPNTPAAQINLACKAPGRSQKMDGEGLDATDDLDGLKGTGVAAWEATYVLSEWMSRLSGPGASPAVTQALNDKNLAYKLKHWGNLKAVELGAGLGLPSLVANRLGCASTATDGDPKVLELLEVNAEENRAPGGGRARVESLLWGTAGALKTCGLSAPPDVLLAADVVYGSSKTVWGKLLATMLELSGPDTVVLQANMQRYHSTEVKEGGGEARFLEMLKEHFDVVQVPAGDLHPDYRKSNCLIWAMRRKEGGAPVLVEAPVDKREKKEKKEKRKKEKEVVVVEPVVEAPAMAKKEKKEKKRKKEKEAVEVEPVVEAPAKAKKEKKEKKHKKEKEVVVVEPVVEAPAKAKKEKKRKKEKETEPIVVVAPVEETKEERKKRRKEEKRAKRELETTPPAEKPAKKAKKAKRDNELECEI</sequence>
<organism evidence="3 4">
    <name type="scientific">Tetraparma gracilis</name>
    <dbReference type="NCBI Taxonomy" id="2962635"/>
    <lineage>
        <taxon>Eukaryota</taxon>
        <taxon>Sar</taxon>
        <taxon>Stramenopiles</taxon>
        <taxon>Ochrophyta</taxon>
        <taxon>Bolidophyceae</taxon>
        <taxon>Parmales</taxon>
        <taxon>Triparmaceae</taxon>
        <taxon>Tetraparma</taxon>
    </lineage>
</organism>
<dbReference type="PANTHER" id="PTHR21228">
    <property type="entry name" value="FAST LEU-RICH DOMAIN-CONTAINING"/>
    <property type="match status" value="1"/>
</dbReference>
<dbReference type="InterPro" id="IPR029063">
    <property type="entry name" value="SAM-dependent_MTases_sf"/>
</dbReference>
<dbReference type="InterPro" id="IPR058917">
    <property type="entry name" value="RESC6_dom"/>
</dbReference>
<proteinExistence type="predicted"/>
<dbReference type="EMBL" id="BRYB01003117">
    <property type="protein sequence ID" value="GMI30749.1"/>
    <property type="molecule type" value="Genomic_DNA"/>
</dbReference>
<feature type="compositionally biased region" description="Basic residues" evidence="1">
    <location>
        <begin position="814"/>
        <end position="823"/>
    </location>
</feature>
<comment type="caution">
    <text evidence="3">The sequence shown here is derived from an EMBL/GenBank/DDBJ whole genome shotgun (WGS) entry which is preliminary data.</text>
</comment>
<protein>
    <recommendedName>
        <fullName evidence="2">RNA-editing substrate-binding complex 6 protein domain-containing protein</fullName>
    </recommendedName>
</protein>
<dbReference type="InterPro" id="IPR019410">
    <property type="entry name" value="Methyltransf_16"/>
</dbReference>
<dbReference type="SUPFAM" id="SSF53335">
    <property type="entry name" value="S-adenosyl-L-methionine-dependent methyltransferases"/>
    <property type="match status" value="1"/>
</dbReference>
<dbReference type="Pfam" id="PF26188">
    <property type="entry name" value="RESC6"/>
    <property type="match status" value="1"/>
</dbReference>
<evidence type="ECO:0000313" key="3">
    <source>
        <dbReference type="EMBL" id="GMI30749.1"/>
    </source>
</evidence>